<dbReference type="PANTHER" id="PTHR34582:SF6">
    <property type="entry name" value="UPF0702 TRANSMEMBRANE PROTEIN YCAP"/>
    <property type="match status" value="1"/>
</dbReference>
<evidence type="ECO:0000259" key="9">
    <source>
        <dbReference type="Pfam" id="PF20730"/>
    </source>
</evidence>
<keyword evidence="4 7" id="KW-0812">Transmembrane</keyword>
<evidence type="ECO:0000313" key="10">
    <source>
        <dbReference type="EMBL" id="TCP30201.1"/>
    </source>
</evidence>
<feature type="transmembrane region" description="Helical" evidence="7">
    <location>
        <begin position="32"/>
        <end position="52"/>
    </location>
</feature>
<evidence type="ECO:0000259" key="8">
    <source>
        <dbReference type="Pfam" id="PF04239"/>
    </source>
</evidence>
<evidence type="ECO:0000256" key="2">
    <source>
        <dbReference type="ARBA" id="ARBA00006448"/>
    </source>
</evidence>
<sequence>MSYLEIILRTVIIFITIFIWSRILGKKLVSHMTFFDFVAGISLGSLVASSIMTPDIHLLQSVISISLFAFLSLLLGIISFNSLSLRKIINSGPAVVIKDGEVQDDELKKARLTIHDLMMLLRKKDVFYIDQIEAAMLETDGTLSVLIKPEAMPPTKSDLNTVTPTRGLPYNLVVDGQPVKANLQGIKKDENWLRTMLQSHGIDDIEVVSLCQIDRKNQVYIHKKSHR</sequence>
<protein>
    <submittedName>
        <fullName evidence="10">Uncharacterized membrane protein YcaP (DUF421 family)</fullName>
    </submittedName>
</protein>
<comment type="caution">
    <text evidence="10">The sequence shown here is derived from an EMBL/GenBank/DDBJ whole genome shotgun (WGS) entry which is preliminary data.</text>
</comment>
<evidence type="ECO:0000256" key="3">
    <source>
        <dbReference type="ARBA" id="ARBA00022475"/>
    </source>
</evidence>
<dbReference type="PANTHER" id="PTHR34582">
    <property type="entry name" value="UPF0702 TRANSMEMBRANE PROTEIN YCAP"/>
    <property type="match status" value="1"/>
</dbReference>
<dbReference type="AlphaFoldDB" id="A0A4R2P863"/>
<accession>A0A4R2P863</accession>
<dbReference type="Pfam" id="PF20730">
    <property type="entry name" value="YetF_N"/>
    <property type="match status" value="1"/>
</dbReference>
<dbReference type="InterPro" id="IPR023090">
    <property type="entry name" value="UPF0702_alpha/beta_dom_sf"/>
</dbReference>
<evidence type="ECO:0000256" key="5">
    <source>
        <dbReference type="ARBA" id="ARBA00022989"/>
    </source>
</evidence>
<keyword evidence="3" id="KW-1003">Cell membrane</keyword>
<comment type="similarity">
    <text evidence="2">Belongs to the UPF0702 family.</text>
</comment>
<dbReference type="GO" id="GO:0005886">
    <property type="term" value="C:plasma membrane"/>
    <property type="evidence" value="ECO:0007669"/>
    <property type="project" value="UniProtKB-SubCell"/>
</dbReference>
<comment type="subcellular location">
    <subcellularLocation>
        <location evidence="1">Cell membrane</location>
        <topology evidence="1">Multi-pass membrane protein</topology>
    </subcellularLocation>
</comment>
<evidence type="ECO:0000313" key="11">
    <source>
        <dbReference type="Proteomes" id="UP000295416"/>
    </source>
</evidence>
<dbReference type="RefSeq" id="WP_132744736.1">
    <property type="nucleotide sequence ID" value="NZ_SLXK01000006.1"/>
</dbReference>
<dbReference type="OrthoDB" id="9778331at2"/>
<organism evidence="10 11">
    <name type="scientific">Scopulibacillus darangshiensis</name>
    <dbReference type="NCBI Taxonomy" id="442528"/>
    <lineage>
        <taxon>Bacteria</taxon>
        <taxon>Bacillati</taxon>
        <taxon>Bacillota</taxon>
        <taxon>Bacilli</taxon>
        <taxon>Bacillales</taxon>
        <taxon>Sporolactobacillaceae</taxon>
        <taxon>Scopulibacillus</taxon>
    </lineage>
</organism>
<feature type="domain" description="YetF C-terminal" evidence="8">
    <location>
        <begin position="83"/>
        <end position="213"/>
    </location>
</feature>
<evidence type="ECO:0000256" key="7">
    <source>
        <dbReference type="SAM" id="Phobius"/>
    </source>
</evidence>
<keyword evidence="5 7" id="KW-1133">Transmembrane helix</keyword>
<keyword evidence="6 7" id="KW-0472">Membrane</keyword>
<gene>
    <name evidence="10" type="ORF">EV207_10624</name>
</gene>
<dbReference type="EMBL" id="SLXK01000006">
    <property type="protein sequence ID" value="TCP30201.1"/>
    <property type="molecule type" value="Genomic_DNA"/>
</dbReference>
<proteinExistence type="inferred from homology"/>
<evidence type="ECO:0000256" key="6">
    <source>
        <dbReference type="ARBA" id="ARBA00023136"/>
    </source>
</evidence>
<evidence type="ECO:0000256" key="4">
    <source>
        <dbReference type="ARBA" id="ARBA00022692"/>
    </source>
</evidence>
<feature type="domain" description="YetF-like N-terminal transmembrane" evidence="9">
    <location>
        <begin position="3"/>
        <end position="76"/>
    </location>
</feature>
<dbReference type="InterPro" id="IPR007353">
    <property type="entry name" value="DUF421"/>
</dbReference>
<evidence type="ECO:0000256" key="1">
    <source>
        <dbReference type="ARBA" id="ARBA00004651"/>
    </source>
</evidence>
<dbReference type="Pfam" id="PF04239">
    <property type="entry name" value="DUF421"/>
    <property type="match status" value="1"/>
</dbReference>
<dbReference type="InterPro" id="IPR048454">
    <property type="entry name" value="YetF_N"/>
</dbReference>
<feature type="transmembrane region" description="Helical" evidence="7">
    <location>
        <begin position="58"/>
        <end position="80"/>
    </location>
</feature>
<keyword evidence="11" id="KW-1185">Reference proteome</keyword>
<feature type="transmembrane region" description="Helical" evidence="7">
    <location>
        <begin position="6"/>
        <end position="25"/>
    </location>
</feature>
<name>A0A4R2P863_9BACL</name>
<reference evidence="10 11" key="1">
    <citation type="submission" date="2019-03" db="EMBL/GenBank/DDBJ databases">
        <title>Genomic Encyclopedia of Type Strains, Phase IV (KMG-IV): sequencing the most valuable type-strain genomes for metagenomic binning, comparative biology and taxonomic classification.</title>
        <authorList>
            <person name="Goeker M."/>
        </authorList>
    </citation>
    <scope>NUCLEOTIDE SEQUENCE [LARGE SCALE GENOMIC DNA]</scope>
    <source>
        <strain evidence="10 11">DSM 19377</strain>
    </source>
</reference>
<dbReference type="Proteomes" id="UP000295416">
    <property type="component" value="Unassembled WGS sequence"/>
</dbReference>
<dbReference type="Gene3D" id="3.30.240.20">
    <property type="entry name" value="bsu07140 like domains"/>
    <property type="match status" value="2"/>
</dbReference>